<dbReference type="STRING" id="396268.IV45_GL001356"/>
<dbReference type="SUPFAM" id="SSF51161">
    <property type="entry name" value="Trimeric LpxA-like enzymes"/>
    <property type="match status" value="1"/>
</dbReference>
<dbReference type="InterPro" id="IPR024688">
    <property type="entry name" value="Mac_dom"/>
</dbReference>
<dbReference type="PANTHER" id="PTHR23416">
    <property type="entry name" value="SIALIC ACID SYNTHASE-RELATED"/>
    <property type="match status" value="1"/>
</dbReference>
<dbReference type="FunFam" id="2.160.10.10:FF:000025">
    <property type="entry name" value="Hexapeptide-repeat containing-acetyltransferase"/>
    <property type="match status" value="1"/>
</dbReference>
<dbReference type="Pfam" id="PF00132">
    <property type="entry name" value="Hexapep"/>
    <property type="match status" value="1"/>
</dbReference>
<dbReference type="OrthoDB" id="9812571at2"/>
<reference evidence="6 7" key="1">
    <citation type="journal article" date="2015" name="Genome Announc.">
        <title>Expanding the biotechnology potential of lactobacilli through comparative genomics of 213 strains and associated genera.</title>
        <authorList>
            <person name="Sun Z."/>
            <person name="Harris H.M."/>
            <person name="McCann A."/>
            <person name="Guo C."/>
            <person name="Argimon S."/>
            <person name="Zhang W."/>
            <person name="Yang X."/>
            <person name="Jeffery I.B."/>
            <person name="Cooney J.C."/>
            <person name="Kagawa T.F."/>
            <person name="Liu W."/>
            <person name="Song Y."/>
            <person name="Salvetti E."/>
            <person name="Wrobel A."/>
            <person name="Rasinkangas P."/>
            <person name="Parkhill J."/>
            <person name="Rea M.C."/>
            <person name="O'Sullivan O."/>
            <person name="Ritari J."/>
            <person name="Douillard F.P."/>
            <person name="Paul Ross R."/>
            <person name="Yang R."/>
            <person name="Briner A.E."/>
            <person name="Felis G.E."/>
            <person name="de Vos W.M."/>
            <person name="Barrangou R."/>
            <person name="Klaenhammer T.R."/>
            <person name="Caufield P.W."/>
            <person name="Cui Y."/>
            <person name="Zhang H."/>
            <person name="O'Toole P.W."/>
        </authorList>
    </citation>
    <scope>NUCLEOTIDE SEQUENCE [LARGE SCALE GENOMIC DNA]</scope>
    <source>
        <strain evidence="6 7">DSM 17896</strain>
    </source>
</reference>
<dbReference type="GO" id="GO:0016407">
    <property type="term" value="F:acetyltransferase activity"/>
    <property type="evidence" value="ECO:0007669"/>
    <property type="project" value="InterPro"/>
</dbReference>
<keyword evidence="4" id="KW-0012">Acyltransferase</keyword>
<organism evidence="6 7">
    <name type="scientific">Limosilactobacillus secaliphilus</name>
    <dbReference type="NCBI Taxonomy" id="396268"/>
    <lineage>
        <taxon>Bacteria</taxon>
        <taxon>Bacillati</taxon>
        <taxon>Bacillota</taxon>
        <taxon>Bacilli</taxon>
        <taxon>Lactobacillales</taxon>
        <taxon>Lactobacillaceae</taxon>
        <taxon>Limosilactobacillus</taxon>
    </lineage>
</organism>
<evidence type="ECO:0000256" key="1">
    <source>
        <dbReference type="ARBA" id="ARBA00007274"/>
    </source>
</evidence>
<keyword evidence="7" id="KW-1185">Reference proteome</keyword>
<dbReference type="Proteomes" id="UP000050934">
    <property type="component" value="Unassembled WGS sequence"/>
</dbReference>
<accession>A0A0R2IBN4</accession>
<evidence type="ECO:0000256" key="2">
    <source>
        <dbReference type="ARBA" id="ARBA00022679"/>
    </source>
</evidence>
<keyword evidence="3" id="KW-0677">Repeat</keyword>
<evidence type="ECO:0000256" key="3">
    <source>
        <dbReference type="ARBA" id="ARBA00022737"/>
    </source>
</evidence>
<evidence type="ECO:0000259" key="5">
    <source>
        <dbReference type="SMART" id="SM01266"/>
    </source>
</evidence>
<sequence>MDKNTQQMLNGEPYEAGTPELSKMMQKAHRICAEYNQLSDDHDPKREALLQELIPNHGDNCYLQGPIHFDYGRFTKLGKGFYANYNFTVLDVAPVTIGDNVLCGPSVTIATAMHPLMWQQRNPRTQPDGKFTTVEYAKPIVIDDNCWLASSVTVCPGVHIGAGSVIAAGAVVTHDIPANSLAAGVPAKVIRGITPADRCNHYPY</sequence>
<evidence type="ECO:0000256" key="4">
    <source>
        <dbReference type="ARBA" id="ARBA00023315"/>
    </source>
</evidence>
<keyword evidence="2 6" id="KW-0808">Transferase</keyword>
<dbReference type="Pfam" id="PF12464">
    <property type="entry name" value="Mac"/>
    <property type="match status" value="1"/>
</dbReference>
<dbReference type="InterPro" id="IPR051159">
    <property type="entry name" value="Hexapeptide_acetyltransf"/>
</dbReference>
<dbReference type="InterPro" id="IPR018357">
    <property type="entry name" value="Hexapep_transf_CS"/>
</dbReference>
<proteinExistence type="inferred from homology"/>
<gene>
    <name evidence="6" type="ORF">IV45_GL001356</name>
</gene>
<dbReference type="AlphaFoldDB" id="A0A0R2IBN4"/>
<feature type="domain" description="Maltose/galactoside acetyltransferase" evidence="5">
    <location>
        <begin position="5"/>
        <end position="59"/>
    </location>
</feature>
<evidence type="ECO:0000313" key="6">
    <source>
        <dbReference type="EMBL" id="KRN59607.1"/>
    </source>
</evidence>
<dbReference type="EMBL" id="JQBW01000004">
    <property type="protein sequence ID" value="KRN59607.1"/>
    <property type="molecule type" value="Genomic_DNA"/>
</dbReference>
<dbReference type="CDD" id="cd03357">
    <property type="entry name" value="LbH_MAT_GAT"/>
    <property type="match status" value="1"/>
</dbReference>
<dbReference type="SMART" id="SM01266">
    <property type="entry name" value="Mac"/>
    <property type="match status" value="1"/>
</dbReference>
<dbReference type="InterPro" id="IPR011004">
    <property type="entry name" value="Trimer_LpxA-like_sf"/>
</dbReference>
<name>A0A0R2IBN4_9LACO</name>
<comment type="similarity">
    <text evidence="1">Belongs to the transferase hexapeptide repeat family.</text>
</comment>
<dbReference type="PATRIC" id="fig|396268.3.peg.1376"/>
<evidence type="ECO:0000313" key="7">
    <source>
        <dbReference type="Proteomes" id="UP000050934"/>
    </source>
</evidence>
<dbReference type="RefSeq" id="WP_057739869.1">
    <property type="nucleotide sequence ID" value="NZ_JQBW01000004.1"/>
</dbReference>
<dbReference type="PANTHER" id="PTHR23416:SF23">
    <property type="entry name" value="ACETYLTRANSFERASE C18B11.09C-RELATED"/>
    <property type="match status" value="1"/>
</dbReference>
<comment type="caution">
    <text evidence="6">The sequence shown here is derived from an EMBL/GenBank/DDBJ whole genome shotgun (WGS) entry which is preliminary data.</text>
</comment>
<dbReference type="GO" id="GO:0008374">
    <property type="term" value="F:O-acyltransferase activity"/>
    <property type="evidence" value="ECO:0007669"/>
    <property type="project" value="TreeGrafter"/>
</dbReference>
<dbReference type="InterPro" id="IPR001451">
    <property type="entry name" value="Hexapep"/>
</dbReference>
<dbReference type="PROSITE" id="PS00101">
    <property type="entry name" value="HEXAPEP_TRANSFERASES"/>
    <property type="match status" value="1"/>
</dbReference>
<dbReference type="Gene3D" id="2.160.10.10">
    <property type="entry name" value="Hexapeptide repeat proteins"/>
    <property type="match status" value="1"/>
</dbReference>
<protein>
    <submittedName>
        <fullName evidence="6">Transferase hexapeptide repeat containing protein</fullName>
    </submittedName>
</protein>